<evidence type="ECO:0000256" key="3">
    <source>
        <dbReference type="ARBA" id="ARBA00023242"/>
    </source>
</evidence>
<evidence type="ECO:0000259" key="6">
    <source>
        <dbReference type="PROSITE" id="PS50102"/>
    </source>
</evidence>
<reference evidence="7" key="1">
    <citation type="submission" date="2022-12" db="EMBL/GenBank/DDBJ databases">
        <title>Chromosome-level genome assembly of the bean flower thrips Megalurothrips usitatus.</title>
        <authorList>
            <person name="Ma L."/>
            <person name="Liu Q."/>
            <person name="Li H."/>
            <person name="Cai W."/>
        </authorList>
    </citation>
    <scope>NUCLEOTIDE SEQUENCE</scope>
    <source>
        <strain evidence="7">Cailab_2022a</strain>
    </source>
</reference>
<keyword evidence="3" id="KW-0539">Nucleus</keyword>
<keyword evidence="8" id="KW-1185">Reference proteome</keyword>
<dbReference type="CDD" id="cd12307">
    <property type="entry name" value="RRM_NIFK_like"/>
    <property type="match status" value="1"/>
</dbReference>
<name>A0AAV7XB03_9NEOP</name>
<feature type="compositionally biased region" description="Basic and acidic residues" evidence="5">
    <location>
        <begin position="266"/>
        <end position="286"/>
    </location>
</feature>
<dbReference type="AlphaFoldDB" id="A0AAV7XB03"/>
<feature type="domain" description="RRM" evidence="6">
    <location>
        <begin position="51"/>
        <end position="129"/>
    </location>
</feature>
<comment type="subcellular location">
    <subcellularLocation>
        <location evidence="1">Nucleus</location>
        <location evidence="1">Nucleolus</location>
    </subcellularLocation>
</comment>
<dbReference type="PROSITE" id="PS50102">
    <property type="entry name" value="RRM"/>
    <property type="match status" value="1"/>
</dbReference>
<dbReference type="InterPro" id="IPR000504">
    <property type="entry name" value="RRM_dom"/>
</dbReference>
<dbReference type="SMART" id="SM00360">
    <property type="entry name" value="RRM"/>
    <property type="match status" value="1"/>
</dbReference>
<accession>A0AAV7XB03</accession>
<keyword evidence="2 4" id="KW-0694">RNA-binding</keyword>
<dbReference type="Proteomes" id="UP001075354">
    <property type="component" value="Chromosome 14"/>
</dbReference>
<dbReference type="EMBL" id="JAPTSV010000014">
    <property type="protein sequence ID" value="KAJ1520665.1"/>
    <property type="molecule type" value="Genomic_DNA"/>
</dbReference>
<proteinExistence type="predicted"/>
<protein>
    <recommendedName>
        <fullName evidence="6">RRM domain-containing protein</fullName>
    </recommendedName>
</protein>
<dbReference type="InterPro" id="IPR035979">
    <property type="entry name" value="RBD_domain_sf"/>
</dbReference>
<feature type="region of interest" description="Disordered" evidence="5">
    <location>
        <begin position="264"/>
        <end position="286"/>
    </location>
</feature>
<evidence type="ECO:0000313" key="8">
    <source>
        <dbReference type="Proteomes" id="UP001075354"/>
    </source>
</evidence>
<evidence type="ECO:0000256" key="1">
    <source>
        <dbReference type="ARBA" id="ARBA00004604"/>
    </source>
</evidence>
<organism evidence="7 8">
    <name type="scientific">Megalurothrips usitatus</name>
    <name type="common">bean blossom thrips</name>
    <dbReference type="NCBI Taxonomy" id="439358"/>
    <lineage>
        <taxon>Eukaryota</taxon>
        <taxon>Metazoa</taxon>
        <taxon>Ecdysozoa</taxon>
        <taxon>Arthropoda</taxon>
        <taxon>Hexapoda</taxon>
        <taxon>Insecta</taxon>
        <taxon>Pterygota</taxon>
        <taxon>Neoptera</taxon>
        <taxon>Paraneoptera</taxon>
        <taxon>Thysanoptera</taxon>
        <taxon>Terebrantia</taxon>
        <taxon>Thripoidea</taxon>
        <taxon>Thripidae</taxon>
        <taxon>Megalurothrips</taxon>
    </lineage>
</organism>
<dbReference type="Gene3D" id="3.30.70.330">
    <property type="match status" value="1"/>
</dbReference>
<gene>
    <name evidence="7" type="ORF">ONE63_003769</name>
</gene>
<dbReference type="InterPro" id="IPR012677">
    <property type="entry name" value="Nucleotide-bd_a/b_plait_sf"/>
</dbReference>
<dbReference type="PANTHER" id="PTHR46754">
    <property type="entry name" value="MKI67 FHA DOMAIN-INTERACTING NUCLEOLAR PHOSPHOPROTEIN"/>
    <property type="match status" value="1"/>
</dbReference>
<dbReference type="GO" id="GO:0005730">
    <property type="term" value="C:nucleolus"/>
    <property type="evidence" value="ECO:0007669"/>
    <property type="project" value="UniProtKB-SubCell"/>
</dbReference>
<comment type="caution">
    <text evidence="7">The sequence shown here is derived from an EMBL/GenBank/DDBJ whole genome shotgun (WGS) entry which is preliminary data.</text>
</comment>
<dbReference type="SUPFAM" id="SSF54928">
    <property type="entry name" value="RNA-binding domain, RBD"/>
    <property type="match status" value="1"/>
</dbReference>
<evidence type="ECO:0000256" key="4">
    <source>
        <dbReference type="PROSITE-ProRule" id="PRU00176"/>
    </source>
</evidence>
<sequence>MAKNQRKTVSEDVISINSAVKENTLVNDGISADKTGKPVRSKKPRIYRDRGVVYLSHIPPGFHEKEMKGFFGQFGHVTRLRLVRSEKTGNSKGYAFIEFRFKEVAQVVADSMNNYLMRNRLLKANVIPSEKVNSKMFRHGKSYGPESCIGVINRKKAIKEHNKPLSEEDVEIRANDHKKHLFRLQEKLKAQGVDCLFQIEGGSSKRILEETENALALKKIKTEVKTLKPTVTAKQSVATAVPKKQPGAAKSKITQKGPKVKLVKTVADKSSKQTSDKNEKKKVLAKKSVEKKSGVKVVKKVAAKTDLVKKDTAKKAVAKKKVLKK</sequence>
<evidence type="ECO:0000256" key="2">
    <source>
        <dbReference type="ARBA" id="ARBA00022884"/>
    </source>
</evidence>
<dbReference type="GO" id="GO:0003723">
    <property type="term" value="F:RNA binding"/>
    <property type="evidence" value="ECO:0007669"/>
    <property type="project" value="UniProtKB-UniRule"/>
</dbReference>
<evidence type="ECO:0000313" key="7">
    <source>
        <dbReference type="EMBL" id="KAJ1520665.1"/>
    </source>
</evidence>
<evidence type="ECO:0000256" key="5">
    <source>
        <dbReference type="SAM" id="MobiDB-lite"/>
    </source>
</evidence>
<dbReference type="Pfam" id="PF00076">
    <property type="entry name" value="RRM_1"/>
    <property type="match status" value="1"/>
</dbReference>